<dbReference type="OrthoDB" id="3406074at2"/>
<dbReference type="InterPro" id="IPR006162">
    <property type="entry name" value="Ppantetheine_attach_site"/>
</dbReference>
<dbReference type="PROSITE" id="PS52019">
    <property type="entry name" value="PKS_MFAS_DH"/>
    <property type="match status" value="1"/>
</dbReference>
<dbReference type="Gene3D" id="1.10.1200.10">
    <property type="entry name" value="ACP-like"/>
    <property type="match status" value="2"/>
</dbReference>
<dbReference type="InterPro" id="IPR001031">
    <property type="entry name" value="Thioesterase"/>
</dbReference>
<dbReference type="Pfam" id="PF22953">
    <property type="entry name" value="SpnB_Rossmann"/>
    <property type="match status" value="1"/>
</dbReference>
<keyword evidence="5" id="KW-0677">Repeat</keyword>
<dbReference type="Pfam" id="PF00501">
    <property type="entry name" value="AMP-binding"/>
    <property type="match status" value="1"/>
</dbReference>
<dbReference type="Pfam" id="PF00109">
    <property type="entry name" value="ketoacyl-synt"/>
    <property type="match status" value="1"/>
</dbReference>
<evidence type="ECO:0000256" key="1">
    <source>
        <dbReference type="ARBA" id="ARBA00001957"/>
    </source>
</evidence>
<dbReference type="Gene3D" id="3.40.366.10">
    <property type="entry name" value="Malonyl-Coenzyme A Acyl Carrier Protein, domain 2"/>
    <property type="match status" value="1"/>
</dbReference>
<dbReference type="SUPFAM" id="SSF51735">
    <property type="entry name" value="NAD(P)-binding Rossmann-fold domains"/>
    <property type="match status" value="2"/>
</dbReference>
<dbReference type="InterPro" id="IPR016035">
    <property type="entry name" value="Acyl_Trfase/lysoPLipase"/>
</dbReference>
<dbReference type="InterPro" id="IPR001227">
    <property type="entry name" value="Ac_transferase_dom_sf"/>
</dbReference>
<dbReference type="Gene3D" id="3.40.47.10">
    <property type="match status" value="1"/>
</dbReference>
<comment type="cofactor">
    <cofactor evidence="1">
        <name>pantetheine 4'-phosphate</name>
        <dbReference type="ChEBI" id="CHEBI:47942"/>
    </cofactor>
</comment>
<feature type="domain" description="Carrier" evidence="9">
    <location>
        <begin position="497"/>
        <end position="575"/>
    </location>
</feature>
<evidence type="ECO:0000313" key="13">
    <source>
        <dbReference type="Proteomes" id="UP000294901"/>
    </source>
</evidence>
<dbReference type="InterPro" id="IPR013968">
    <property type="entry name" value="PKS_KR"/>
</dbReference>
<dbReference type="Pfam" id="PF00698">
    <property type="entry name" value="Acyl_transf_1"/>
    <property type="match status" value="1"/>
</dbReference>
<dbReference type="PROSITE" id="PS52004">
    <property type="entry name" value="KS3_2"/>
    <property type="match status" value="1"/>
</dbReference>
<dbReference type="SUPFAM" id="SSF53474">
    <property type="entry name" value="alpha/beta-Hydrolases"/>
    <property type="match status" value="1"/>
</dbReference>
<dbReference type="InterPro" id="IPR045851">
    <property type="entry name" value="AMP-bd_C_sf"/>
</dbReference>
<dbReference type="FunFam" id="3.40.47.10:FF:000019">
    <property type="entry name" value="Polyketide synthase type I"/>
    <property type="match status" value="1"/>
</dbReference>
<dbReference type="Pfam" id="PF08659">
    <property type="entry name" value="KR"/>
    <property type="match status" value="1"/>
</dbReference>
<proteinExistence type="predicted"/>
<dbReference type="InterPro" id="IPR029058">
    <property type="entry name" value="AB_hydrolase_fold"/>
</dbReference>
<evidence type="ECO:0000259" key="9">
    <source>
        <dbReference type="PROSITE" id="PS50075"/>
    </source>
</evidence>
<evidence type="ECO:0000256" key="4">
    <source>
        <dbReference type="ARBA" id="ARBA00022679"/>
    </source>
</evidence>
<dbReference type="PROSITE" id="PS50075">
    <property type="entry name" value="CARRIER"/>
    <property type="match status" value="2"/>
</dbReference>
<dbReference type="SMART" id="SM00827">
    <property type="entry name" value="PKS_AT"/>
    <property type="match status" value="1"/>
</dbReference>
<dbReference type="InterPro" id="IPR025110">
    <property type="entry name" value="AMP-bd_C"/>
</dbReference>
<dbReference type="Gene3D" id="3.30.70.3290">
    <property type="match status" value="1"/>
</dbReference>
<dbReference type="SUPFAM" id="SSF55048">
    <property type="entry name" value="Probable ACP-binding domain of malonyl-CoA ACP transacylase"/>
    <property type="match status" value="1"/>
</dbReference>
<feature type="domain" description="PKS/mFAS DH" evidence="11">
    <location>
        <begin position="1483"/>
        <end position="1754"/>
    </location>
</feature>
<keyword evidence="7" id="KW-0012">Acyltransferase</keyword>
<dbReference type="InterPro" id="IPR036291">
    <property type="entry name" value="NAD(P)-bd_dom_sf"/>
</dbReference>
<keyword evidence="2" id="KW-0596">Phosphopantetheine</keyword>
<dbReference type="PANTHER" id="PTHR43775:SF51">
    <property type="entry name" value="INACTIVE PHENOLPHTHIOCEROL SYNTHESIS POLYKETIDE SYNTHASE TYPE I PKS1-RELATED"/>
    <property type="match status" value="1"/>
</dbReference>
<dbReference type="CDD" id="cd00833">
    <property type="entry name" value="PKS"/>
    <property type="match status" value="1"/>
</dbReference>
<dbReference type="SMART" id="SM00823">
    <property type="entry name" value="PKS_PP"/>
    <property type="match status" value="2"/>
</dbReference>
<dbReference type="InterPro" id="IPR049551">
    <property type="entry name" value="PKS_DH_C"/>
</dbReference>
<dbReference type="FunFam" id="1.10.1200.10:FF:000007">
    <property type="entry name" value="Probable polyketide synthase pks17"/>
    <property type="match status" value="1"/>
</dbReference>
<gene>
    <name evidence="12" type="ORF">C8E87_0178</name>
</gene>
<dbReference type="InterPro" id="IPR020807">
    <property type="entry name" value="PKS_DH"/>
</dbReference>
<dbReference type="InterPro" id="IPR016036">
    <property type="entry name" value="Malonyl_transacylase_ACP-bd"/>
</dbReference>
<dbReference type="Pfam" id="PF21089">
    <property type="entry name" value="PKS_DH_N"/>
    <property type="match status" value="1"/>
</dbReference>
<dbReference type="Gene3D" id="3.10.129.110">
    <property type="entry name" value="Polyketide synthase dehydratase"/>
    <property type="match status" value="1"/>
</dbReference>
<dbReference type="InterPro" id="IPR014031">
    <property type="entry name" value="Ketoacyl_synth_C"/>
</dbReference>
<dbReference type="InterPro" id="IPR014030">
    <property type="entry name" value="Ketoacyl_synth_N"/>
</dbReference>
<dbReference type="SMART" id="SM00822">
    <property type="entry name" value="PKS_KR"/>
    <property type="match status" value="1"/>
</dbReference>
<dbReference type="InterPro" id="IPR020802">
    <property type="entry name" value="TesA-like"/>
</dbReference>
<feature type="region of interest" description="N-terminal hotdog fold" evidence="8">
    <location>
        <begin position="1483"/>
        <end position="1604"/>
    </location>
</feature>
<dbReference type="InterPro" id="IPR032821">
    <property type="entry name" value="PKS_assoc"/>
</dbReference>
<dbReference type="PANTHER" id="PTHR43775">
    <property type="entry name" value="FATTY ACID SYNTHASE"/>
    <property type="match status" value="1"/>
</dbReference>
<dbReference type="InterPro" id="IPR057326">
    <property type="entry name" value="KR_dom"/>
</dbReference>
<dbReference type="InterPro" id="IPR020806">
    <property type="entry name" value="PKS_PP-bd"/>
</dbReference>
<dbReference type="RefSeq" id="WP_133871327.1">
    <property type="nucleotide sequence ID" value="NZ_BOMD01000102.1"/>
</dbReference>
<evidence type="ECO:0000256" key="6">
    <source>
        <dbReference type="ARBA" id="ARBA00023268"/>
    </source>
</evidence>
<dbReference type="PROSITE" id="PS00012">
    <property type="entry name" value="PHOSPHOPANTETHEINE"/>
    <property type="match status" value="1"/>
</dbReference>
<evidence type="ECO:0000259" key="11">
    <source>
        <dbReference type="PROSITE" id="PS52019"/>
    </source>
</evidence>
<comment type="caution">
    <text evidence="12">The sequence shown here is derived from an EMBL/GenBank/DDBJ whole genome shotgun (WGS) entry which is preliminary data.</text>
</comment>
<dbReference type="InterPro" id="IPR020841">
    <property type="entry name" value="PKS_Beta-ketoAc_synthase_dom"/>
</dbReference>
<dbReference type="SMART" id="SM00826">
    <property type="entry name" value="PKS_DH"/>
    <property type="match status" value="1"/>
</dbReference>
<dbReference type="GO" id="GO:0031177">
    <property type="term" value="F:phosphopantetheine binding"/>
    <property type="evidence" value="ECO:0007669"/>
    <property type="project" value="InterPro"/>
</dbReference>
<evidence type="ECO:0000256" key="8">
    <source>
        <dbReference type="PROSITE-ProRule" id="PRU01363"/>
    </source>
</evidence>
<dbReference type="PROSITE" id="PS00606">
    <property type="entry name" value="KS3_1"/>
    <property type="match status" value="1"/>
</dbReference>
<dbReference type="InterPro" id="IPR014043">
    <property type="entry name" value="Acyl_transferase_dom"/>
</dbReference>
<dbReference type="SMART" id="SM00824">
    <property type="entry name" value="PKS_TE"/>
    <property type="match status" value="1"/>
</dbReference>
<dbReference type="SMART" id="SM00825">
    <property type="entry name" value="PKS_KS"/>
    <property type="match status" value="1"/>
</dbReference>
<evidence type="ECO:0000313" key="12">
    <source>
        <dbReference type="EMBL" id="TDO36600.1"/>
    </source>
</evidence>
<feature type="active site" description="Proton acceptor; for dehydratase activity" evidence="8">
    <location>
        <position position="1514"/>
    </location>
</feature>
<evidence type="ECO:0000256" key="5">
    <source>
        <dbReference type="ARBA" id="ARBA00022737"/>
    </source>
</evidence>
<dbReference type="Gene3D" id="3.40.50.1820">
    <property type="entry name" value="alpha/beta hydrolase"/>
    <property type="match status" value="1"/>
</dbReference>
<dbReference type="Pfam" id="PF16197">
    <property type="entry name" value="KAsynt_C_assoc"/>
    <property type="match status" value="1"/>
</dbReference>
<keyword evidence="4 12" id="KW-0808">Transferase</keyword>
<dbReference type="Proteomes" id="UP000294901">
    <property type="component" value="Unassembled WGS sequence"/>
</dbReference>
<dbReference type="InterPro" id="IPR000873">
    <property type="entry name" value="AMP-dep_synth/lig_dom"/>
</dbReference>
<dbReference type="InterPro" id="IPR042104">
    <property type="entry name" value="PKS_dehydratase_sf"/>
</dbReference>
<dbReference type="InterPro" id="IPR042099">
    <property type="entry name" value="ANL_N_sf"/>
</dbReference>
<organism evidence="12 13">
    <name type="scientific">Paractinoplanes brasiliensis</name>
    <dbReference type="NCBI Taxonomy" id="52695"/>
    <lineage>
        <taxon>Bacteria</taxon>
        <taxon>Bacillati</taxon>
        <taxon>Actinomycetota</taxon>
        <taxon>Actinomycetes</taxon>
        <taxon>Micromonosporales</taxon>
        <taxon>Micromonosporaceae</taxon>
        <taxon>Paractinoplanes</taxon>
    </lineage>
</organism>
<dbReference type="InterPro" id="IPR009081">
    <property type="entry name" value="PP-bd_ACP"/>
</dbReference>
<dbReference type="InterPro" id="IPR049900">
    <property type="entry name" value="PKS_mFAS_DH"/>
</dbReference>
<dbReference type="EMBL" id="SNWR01000001">
    <property type="protein sequence ID" value="TDO36600.1"/>
    <property type="molecule type" value="Genomic_DNA"/>
</dbReference>
<feature type="domain" description="Carrier" evidence="9">
    <location>
        <begin position="2210"/>
        <end position="2285"/>
    </location>
</feature>
<dbReference type="InterPro" id="IPR050091">
    <property type="entry name" value="PKS_NRPS_Biosynth_Enz"/>
</dbReference>
<feature type="active site" description="Proton donor; for dehydratase activity" evidence="8">
    <location>
        <position position="1675"/>
    </location>
</feature>
<dbReference type="InterPro" id="IPR055123">
    <property type="entry name" value="SpnB-like_Rossmann"/>
</dbReference>
<dbReference type="Gene3D" id="3.30.300.30">
    <property type="match status" value="1"/>
</dbReference>
<evidence type="ECO:0000256" key="2">
    <source>
        <dbReference type="ARBA" id="ARBA00022450"/>
    </source>
</evidence>
<dbReference type="GO" id="GO:0004312">
    <property type="term" value="F:fatty acid synthase activity"/>
    <property type="evidence" value="ECO:0007669"/>
    <property type="project" value="TreeGrafter"/>
</dbReference>
<feature type="domain" description="Ketosynthase family 3 (KS3)" evidence="10">
    <location>
        <begin position="592"/>
        <end position="1018"/>
    </location>
</feature>
<evidence type="ECO:0000256" key="3">
    <source>
        <dbReference type="ARBA" id="ARBA00022553"/>
    </source>
</evidence>
<dbReference type="SUPFAM" id="SSF52151">
    <property type="entry name" value="FabD/lysophospholipase-like"/>
    <property type="match status" value="1"/>
</dbReference>
<feature type="region of interest" description="C-terminal hotdog fold" evidence="8">
    <location>
        <begin position="1616"/>
        <end position="1754"/>
    </location>
</feature>
<evidence type="ECO:0000256" key="7">
    <source>
        <dbReference type="ARBA" id="ARBA00023315"/>
    </source>
</evidence>
<dbReference type="SMART" id="SM01294">
    <property type="entry name" value="PKS_PP_betabranch"/>
    <property type="match status" value="1"/>
</dbReference>
<dbReference type="Pfam" id="PF00975">
    <property type="entry name" value="Thioesterase"/>
    <property type="match status" value="1"/>
</dbReference>
<protein>
    <submittedName>
        <fullName evidence="12">Acyl transferase domain-containing protein</fullName>
    </submittedName>
</protein>
<name>A0A4R6JK62_9ACTN</name>
<keyword evidence="13" id="KW-1185">Reference proteome</keyword>
<evidence type="ECO:0000259" key="10">
    <source>
        <dbReference type="PROSITE" id="PS52004"/>
    </source>
</evidence>
<dbReference type="Pfam" id="PF02801">
    <property type="entry name" value="Ketoacyl-synt_C"/>
    <property type="match status" value="1"/>
</dbReference>
<dbReference type="Pfam" id="PF00550">
    <property type="entry name" value="PP-binding"/>
    <property type="match status" value="2"/>
</dbReference>
<dbReference type="GO" id="GO:0006633">
    <property type="term" value="P:fatty acid biosynthetic process"/>
    <property type="evidence" value="ECO:0007669"/>
    <property type="project" value="InterPro"/>
</dbReference>
<dbReference type="InterPro" id="IPR036736">
    <property type="entry name" value="ACP-like_sf"/>
</dbReference>
<dbReference type="GO" id="GO:0004315">
    <property type="term" value="F:3-oxoacyl-[acyl-carrier-protein] synthase activity"/>
    <property type="evidence" value="ECO:0007669"/>
    <property type="project" value="InterPro"/>
</dbReference>
<accession>A0A4R6JK62</accession>
<sequence>MIDLLRRHAETRGDRIAYEDDRRAVTFAELFRHSGRLAGHLADAGVERGDRVAMVMSNRVEMVESYLAVLRAGAVGVPLNPSMTRPELAALLADSDPRVVIADEHQATRLSPLRAQLVMVEDLLDREPVAGPRDDAPGDEPAWTLFTSGTTGRQKGVLLTPDACLRAARASVEVLGLGPDDRVLWPLGLFHSFSHSFALHSALIAGARVRLVNGFAPEMLLAQLSAEPYTVLAGVPAMYHRLLRVATGHPAPSLRVCLTAGAPAGASLRRTVAEVFGAPLCDVYGCTETSGPIAISTPSTPPELESCGAPVPGVHVRLVDPETAVPLPPGSPGEGEVHVGGATVMAGYRDDPDATALAVPDGWYRTGDVARRDADGRLTVTGRVRELINRGGEKIHPAEVEQALISVPGVADAAVRGAPDPVLGQVPEAYLVAGEDVIEPGAVLAAVRERLAPFKVPVRLYQVDTIPRTASGKIMRHLLPDAVVRELSLPFLPPVKEPVPSTLAAVRTATAAMIGAPGPADVDPERGFTEQGIDSSGAVELAGRLAAITGVALPATVVFDHPTPAALARHIDAGTRSGPAPGEAVPRSLDDDDAIAVIGMACRYPGGVRSPEDLWRLLADGGDAITPFPADRGWDLDGLYHPDPDHPGTSYVRHGGFLDDVAGFDPAFFGISPREALAMDPQQRLMLEVTWEALERAGIDPGAVRGSRTGVFTGVMYQDYATRLHHIPAQVEGLAAVGSAGSVVSGRVSYTFGLNGPALTVDTACSSSLVAVHLAGQALRGGECDLALAGGVTVMSGALSFVEFSRQRALAPDGRCKPFSDDADGTAWSEGAGMLLLERLGDARRNGHPVLAVVRGSAVNQDGASSGLTVPNGDAQQRLIRQALASAGLGPSDVDVVEAHGTGTALGDPIEANAILATYGRGRSPADPLRLGSLKSNLGHTQAAAGVGGIIKLVLAMRHAELPASLHVAAPTRHADWSSGTVRLLTEPAPWPAGRRPRRGAVSAFGISGTNAHVIVEEGEQAAPEEGEATEAGTPWVLSAKTVPALREQARRLAGHLDAHPHLDPADVGWSLATTRAALSHRAVLLGAGRARLREQLDAVANGEDTAGVVRGVASGGGTAFLFTGQGAQRLGMGAGLRQRFGVFAAAFDEVCDALSDHLSADVRAVVDRDAAELGRTVFTQAATFALEVALHRLLSSWGFRPDLVAGHSIGELAAAHVAGLWSLNDAAALVAARGQLMQALPPGGAMLAVQATEAEALEAVSGRADVSLAAVNGPEAVVVAGTGPAVQELAARWETAGRRTRRLSVSHAFHSPLMEPMMDEFRTVAEKISYAFPAVPLVSTVTGSPATAEQLRDPGYWVSQVRLPVRFTAAVAALSARGVTRFLELGPDAVLAPAVLGVLPGDAVTVAAPALRGDRDEPEALLTAAAQLYAAGAAGSMHIVDDDGPRRRVDLPTYPFRRERYWLAEPPGETNVAQAGLLSAGHPLLGAELALPNGDLVSTGLLSAARHPWLADHTVGGALVLPGAALVEMLARLGQRAGGLPLGELVQHAPLVIGEGEAVQLQVLLTAADEAGRRAVTVHARGTTDGDWAPYASGHLDPAAAPAAATAMPWPPEGAETLAVDDLYTALADRGLGYGPAFRGLRAAWRRDGELFAEVALPEHVAGEGFALHPALFDAALQVGAHPAVTADDTGAVRLPFAWHGVRLYGSAASALRVRMTPAGQDTVSIVLADASGRTVATVDGLTLRPATPEQLRGDPTRDSLFQVEWVRVPASAPVTPYGLIVAGDEMPDPAADPYAVTVLAGSRTDAHAATERALTAVQQWLERADPGSPPLVVMTAGAVATGPGEDVSDLPGAAVWGLVRSAQAEHPGRFVLLDVDEPARLPELLPAVLGAGEPQIAARGDRLLMPRLARLPAPDPAAVPGLAPAPAWPATGTVLITGASGALGGLMARHLVTAYGVRRLLLISRRPPAAELVAELSAAGATVTTAACDVADRDRLAEVLAAVPADAPLTGVVHTAGILDDGMVGGLTGPRLTAVLRPKVDGATHLHELTRGLPLTAFVLFSSAAGVLGNPGQAAYAAANAFLDGLATHRRAGGLPGTSVAWGAWDLAGGMAGTLDETHSRRITRSAAVPLTSDEGLALFDAACARQHPVLVAQRWDPARLRDGTARPEELPPPLRSLLPAPVTTAAPVGTTSFAARLAGVAEAERSRLVGETVRAEAAHVLGYADAAQVPAAAPLTELGLDSLTALELRNRLQTTTGLRLPPNVIFDHDTPDALATFLTSQLAAPDVAEQAATLGGLFLEGCERGSVADAMALVVVASRLGSRPAGDGRVTKPVTLARGNAMPKLVCFPTISPVSGPHEYARLAAGFRGARDITVLPNPGFGRGEELPRTVQALVDRHVEEVLRTVGDGPFALLGHSAGGWIAHAVTGRLETQGRPPAALVLLDTYPSSSDPRALTGMARNLREQLGTEELDDRRLIAMGGYLDMFTDWQPAPVGTATLFVRATEGLDWTGAHVVDVAGDHFTMLSEHASATAGAVDSWLRGKRP</sequence>
<keyword evidence="3" id="KW-0597">Phosphoprotein</keyword>
<dbReference type="CDD" id="cd08956">
    <property type="entry name" value="KR_3_FAS_SDR_x"/>
    <property type="match status" value="1"/>
</dbReference>
<dbReference type="InterPro" id="IPR049552">
    <property type="entry name" value="PKS_DH_N"/>
</dbReference>
<dbReference type="Gene3D" id="3.40.50.720">
    <property type="entry name" value="NAD(P)-binding Rossmann-like Domain"/>
    <property type="match status" value="1"/>
</dbReference>
<dbReference type="SUPFAM" id="SSF53901">
    <property type="entry name" value="Thiolase-like"/>
    <property type="match status" value="1"/>
</dbReference>
<dbReference type="Pfam" id="PF14765">
    <property type="entry name" value="PS-DH"/>
    <property type="match status" value="1"/>
</dbReference>
<dbReference type="Pfam" id="PF13193">
    <property type="entry name" value="AMP-binding_C"/>
    <property type="match status" value="1"/>
</dbReference>
<dbReference type="SUPFAM" id="SSF47336">
    <property type="entry name" value="ACP-like"/>
    <property type="match status" value="1"/>
</dbReference>
<dbReference type="Gene3D" id="3.40.50.12780">
    <property type="entry name" value="N-terminal domain of ligase-like"/>
    <property type="match status" value="1"/>
</dbReference>
<dbReference type="InterPro" id="IPR016039">
    <property type="entry name" value="Thiolase-like"/>
</dbReference>
<reference evidence="12 13" key="1">
    <citation type="submission" date="2019-03" db="EMBL/GenBank/DDBJ databases">
        <title>Sequencing the genomes of 1000 actinobacteria strains.</title>
        <authorList>
            <person name="Klenk H.-P."/>
        </authorList>
    </citation>
    <scope>NUCLEOTIDE SEQUENCE [LARGE SCALE GENOMIC DNA]</scope>
    <source>
        <strain evidence="12 13">DSM 43805</strain>
    </source>
</reference>
<keyword evidence="6" id="KW-0511">Multifunctional enzyme</keyword>
<dbReference type="InterPro" id="IPR018201">
    <property type="entry name" value="Ketoacyl_synth_AS"/>
</dbReference>
<dbReference type="SUPFAM" id="SSF56801">
    <property type="entry name" value="Acetyl-CoA synthetase-like"/>
    <property type="match status" value="1"/>
</dbReference>